<evidence type="ECO:0000313" key="2">
    <source>
        <dbReference type="EMBL" id="MCI2286009.1"/>
    </source>
</evidence>
<keyword evidence="3" id="KW-1185">Reference proteome</keyword>
<dbReference type="PANTHER" id="PTHR13696:SF52">
    <property type="entry name" value="PARA FAMILY PROTEIN CT_582"/>
    <property type="match status" value="1"/>
</dbReference>
<dbReference type="RefSeq" id="WP_242289110.1">
    <property type="nucleotide sequence ID" value="NZ_JAKKSL010000007.1"/>
</dbReference>
<dbReference type="EMBL" id="JAKKSL010000007">
    <property type="protein sequence ID" value="MCI2286009.1"/>
    <property type="molecule type" value="Genomic_DNA"/>
</dbReference>
<name>A0ABS9X701_9GAMM</name>
<organism evidence="2 3">
    <name type="scientific">Colwellia maritima</name>
    <dbReference type="NCBI Taxonomy" id="2912588"/>
    <lineage>
        <taxon>Bacteria</taxon>
        <taxon>Pseudomonadati</taxon>
        <taxon>Pseudomonadota</taxon>
        <taxon>Gammaproteobacteria</taxon>
        <taxon>Alteromonadales</taxon>
        <taxon>Colwelliaceae</taxon>
        <taxon>Colwellia</taxon>
    </lineage>
</organism>
<dbReference type="Proteomes" id="UP001139646">
    <property type="component" value="Unassembled WGS sequence"/>
</dbReference>
<dbReference type="Gene3D" id="3.40.50.300">
    <property type="entry name" value="P-loop containing nucleotide triphosphate hydrolases"/>
    <property type="match status" value="1"/>
</dbReference>
<dbReference type="InterPro" id="IPR002586">
    <property type="entry name" value="CobQ/CobB/MinD/ParA_Nub-bd_dom"/>
</dbReference>
<dbReference type="InterPro" id="IPR050678">
    <property type="entry name" value="DNA_Partitioning_ATPase"/>
</dbReference>
<dbReference type="SUPFAM" id="SSF52540">
    <property type="entry name" value="P-loop containing nucleoside triphosphate hydrolases"/>
    <property type="match status" value="1"/>
</dbReference>
<evidence type="ECO:0000313" key="3">
    <source>
        <dbReference type="Proteomes" id="UP001139646"/>
    </source>
</evidence>
<accession>A0ABS9X701</accession>
<evidence type="ECO:0000259" key="1">
    <source>
        <dbReference type="Pfam" id="PF01656"/>
    </source>
</evidence>
<dbReference type="PANTHER" id="PTHR13696">
    <property type="entry name" value="P-LOOP CONTAINING NUCLEOSIDE TRIPHOSPHATE HYDROLASE"/>
    <property type="match status" value="1"/>
</dbReference>
<dbReference type="Pfam" id="PF01656">
    <property type="entry name" value="CbiA"/>
    <property type="match status" value="1"/>
</dbReference>
<dbReference type="NCBIfam" id="NF047398">
    <property type="entry name" value="AAA_KGGVGR"/>
    <property type="match status" value="1"/>
</dbReference>
<reference evidence="2" key="1">
    <citation type="submission" date="2022-01" db="EMBL/GenBank/DDBJ databases">
        <title>Colwellia maritima, isolated from seawater.</title>
        <authorList>
            <person name="Kristyanto S."/>
            <person name="Jung J."/>
            <person name="Jeon C.O."/>
        </authorList>
    </citation>
    <scope>NUCLEOTIDE SEQUENCE</scope>
    <source>
        <strain evidence="2">MSW7</strain>
    </source>
</reference>
<proteinExistence type="predicted"/>
<sequence length="937" mass="108046">MLKSFTLIEKLAEQLETLISKKIICDFMLDLTLSQNLTIYIVSDDLKLFSELSPHIPNLESYNYYEIRYEFLTPLLKKSEEYSYLFDGESKINYGIRRTLQNLIEPSTPSKEKTKTPVVTFYSYKGGVGRTTSIALFARYYASLGKRVFVLDCDFEAPGLINFFGISQFDNPKNGIVEYINDKKFDSSTHLNEDYVYEVSSIYSGEGRIHMMPVGNIFGSDTLHYLEGLARVDVNGADTLLQEFKSIFKDIEDNYSPDVILVDSRTGFNNVFGTLSQLSHTVVGLVGDDHQNEPGLTMLINKFTGELLDTNLCLVLSILSSSIPRRVSAFKSKVESILDSEIKLPIFHFQRATELELIGTDSESLEDVQFFTSDRSSFYYPFFEYLTTEIAKFDVEVVPQAEDNHISSIIDSDKTEDTSGNAGDSLSVQARDDEISTCDLRDKILTGLVDNFPQQYAEFENYEESFYRDKFFIRQCMQDLFLPEYKILLGGKGTGKTSFYKALQQKNFFDVLTQRAEKKHLKFSIKNIISEQGNVGFIGLSTHFGEFLENENYVRKLWITYIWASVARLYNKDNHALFFEIKDNQETVNNFKKIVESSESYGQIEASISEIDDELKLKDERLIITFDQLDFVVKPTDWDKGISPLIRLSQSNTWNRIQPKLFLRRDLFNKLGNITNKNALSNQTVNLEWSQEEMYAFLFKVIFSCAKDNFINFIKKGLPKNFIEQNIIKRLKKANQFNQLPADSKDLKPLVEQFFGPSSYSYSNAYDELYNNLKNADKTVSLRPFLDLISLAIDAQTKDSYKKRGDAILSVKYCDNKHVRAQAVENYFNDLAKEAGNELIRHFVGDIRNNLVPVHLKCSSLEQNDFEELVEHVKDRHAELQKFSVTEFEEDLKLNGIMFVTYIAGHRKKYSFAYLYKYYLDLVSPKVMARNKRERNL</sequence>
<protein>
    <recommendedName>
        <fullName evidence="1">CobQ/CobB/MinD/ParA nucleotide binding domain-containing protein</fullName>
    </recommendedName>
</protein>
<feature type="domain" description="CobQ/CobB/MinD/ParA nucleotide binding" evidence="1">
    <location>
        <begin position="120"/>
        <end position="326"/>
    </location>
</feature>
<gene>
    <name evidence="2" type="ORF">L3081_24605</name>
</gene>
<comment type="caution">
    <text evidence="2">The sequence shown here is derived from an EMBL/GenBank/DDBJ whole genome shotgun (WGS) entry which is preliminary data.</text>
</comment>
<dbReference type="InterPro" id="IPR027417">
    <property type="entry name" value="P-loop_NTPase"/>
</dbReference>